<dbReference type="AlphaFoldDB" id="A0A136IW78"/>
<evidence type="ECO:0008006" key="3">
    <source>
        <dbReference type="Google" id="ProtNLM"/>
    </source>
</evidence>
<keyword evidence="2" id="KW-1185">Reference proteome</keyword>
<sequence length="166" mass="19324">MSPKRAHDEASSEGEFKRQEKVPRIFGVEKIVVVKIPSGEEFWIHAHLLVQHSDYFLRALNSGMAEASSLEFALEHDPLQNVRQARPQLDIEHFNLPEAWLLADYLRVQELQNDIMERFFSRRFALARISAQDAVHPPTPPGHMLFKFQYFFVTKLSLMSRKLAKH</sequence>
<dbReference type="OrthoDB" id="4742054at2759"/>
<dbReference type="EMBL" id="KQ964256">
    <property type="protein sequence ID" value="KXJ89137.1"/>
    <property type="molecule type" value="Genomic_DNA"/>
</dbReference>
<gene>
    <name evidence="1" type="ORF">Micbo1qcDRAFT_177608</name>
</gene>
<dbReference type="InParanoid" id="A0A136IW78"/>
<protein>
    <recommendedName>
        <fullName evidence="3">BTB domain-containing protein</fullName>
    </recommendedName>
</protein>
<dbReference type="SUPFAM" id="SSF54695">
    <property type="entry name" value="POZ domain"/>
    <property type="match status" value="1"/>
</dbReference>
<accession>A0A136IW78</accession>
<reference evidence="2" key="1">
    <citation type="submission" date="2016-02" db="EMBL/GenBank/DDBJ databases">
        <title>Draft genome sequence of Microdochium bolleyi, a fungal endophyte of beachgrass.</title>
        <authorList>
            <consortium name="DOE Joint Genome Institute"/>
            <person name="David A.S."/>
            <person name="May G."/>
            <person name="Haridas S."/>
            <person name="Lim J."/>
            <person name="Wang M."/>
            <person name="Labutti K."/>
            <person name="Lipzen A."/>
            <person name="Barry K."/>
            <person name="Grigoriev I.V."/>
        </authorList>
    </citation>
    <scope>NUCLEOTIDE SEQUENCE [LARGE SCALE GENOMIC DNA]</scope>
    <source>
        <strain evidence="2">J235TASD1</strain>
    </source>
</reference>
<evidence type="ECO:0000313" key="1">
    <source>
        <dbReference type="EMBL" id="KXJ89137.1"/>
    </source>
</evidence>
<proteinExistence type="predicted"/>
<evidence type="ECO:0000313" key="2">
    <source>
        <dbReference type="Proteomes" id="UP000070501"/>
    </source>
</evidence>
<dbReference type="Gene3D" id="3.30.710.10">
    <property type="entry name" value="Potassium Channel Kv1.1, Chain A"/>
    <property type="match status" value="1"/>
</dbReference>
<dbReference type="Proteomes" id="UP000070501">
    <property type="component" value="Unassembled WGS sequence"/>
</dbReference>
<organism evidence="1 2">
    <name type="scientific">Microdochium bolleyi</name>
    <dbReference type="NCBI Taxonomy" id="196109"/>
    <lineage>
        <taxon>Eukaryota</taxon>
        <taxon>Fungi</taxon>
        <taxon>Dikarya</taxon>
        <taxon>Ascomycota</taxon>
        <taxon>Pezizomycotina</taxon>
        <taxon>Sordariomycetes</taxon>
        <taxon>Xylariomycetidae</taxon>
        <taxon>Xylariales</taxon>
        <taxon>Microdochiaceae</taxon>
        <taxon>Microdochium</taxon>
    </lineage>
</organism>
<dbReference type="InterPro" id="IPR011333">
    <property type="entry name" value="SKP1/BTB/POZ_sf"/>
</dbReference>
<name>A0A136IW78_9PEZI</name>
<dbReference type="CDD" id="cd18186">
    <property type="entry name" value="BTB_POZ_ZBTB_KLHL-like"/>
    <property type="match status" value="1"/>
</dbReference>